<protein>
    <submittedName>
        <fullName evidence="1">Uncharacterized protein</fullName>
    </submittedName>
</protein>
<accession>A0A1H7IN11</accession>
<dbReference type="RefSeq" id="WP_089906654.1">
    <property type="nucleotide sequence ID" value="NZ_FOBB01000001.1"/>
</dbReference>
<dbReference type="STRING" id="573321.SAMN04488505_101601"/>
<sequence length="284" mass="30509">MKKILSLIILFAGVIAINACRKDSVKLPDGIIRTVLPQIIKDTSADVLIQDPATFKGRFSVGVFFKDDIKPKKMDVVVIMNGDKTKVKTLKADITSFPTAVDITATSLATLFGKTAADIQTGDVFEIGADVTLNDGTLITVFRTDGTEPYGGDAQNYNDASLTVQYKKVCALDINDLVGTFTMDDPDFWGGTYKVTTTLAGNVLTVHNWIEFPSSTLKLTVNEKTQSVTVPKQITVPGAAYGYHNWTSVGNGDINACATAITLKLTNTVDEGSFGAATMTMTKD</sequence>
<dbReference type="EMBL" id="FOBB01000001">
    <property type="protein sequence ID" value="SEK63816.1"/>
    <property type="molecule type" value="Genomic_DNA"/>
</dbReference>
<organism evidence="1 2">
    <name type="scientific">Chitinophaga rupis</name>
    <dbReference type="NCBI Taxonomy" id="573321"/>
    <lineage>
        <taxon>Bacteria</taxon>
        <taxon>Pseudomonadati</taxon>
        <taxon>Bacteroidota</taxon>
        <taxon>Chitinophagia</taxon>
        <taxon>Chitinophagales</taxon>
        <taxon>Chitinophagaceae</taxon>
        <taxon>Chitinophaga</taxon>
    </lineage>
</organism>
<name>A0A1H7IN11_9BACT</name>
<reference evidence="1 2" key="1">
    <citation type="submission" date="2016-10" db="EMBL/GenBank/DDBJ databases">
        <authorList>
            <person name="de Groot N.N."/>
        </authorList>
    </citation>
    <scope>NUCLEOTIDE SEQUENCE [LARGE SCALE GENOMIC DNA]</scope>
    <source>
        <strain evidence="1 2">DSM 21039</strain>
    </source>
</reference>
<proteinExistence type="predicted"/>
<dbReference type="AlphaFoldDB" id="A0A1H7IN11"/>
<gene>
    <name evidence="1" type="ORF">SAMN04488505_101601</name>
</gene>
<keyword evidence="2" id="KW-1185">Reference proteome</keyword>
<dbReference type="Proteomes" id="UP000198984">
    <property type="component" value="Unassembled WGS sequence"/>
</dbReference>
<dbReference type="OrthoDB" id="938310at2"/>
<evidence type="ECO:0000313" key="2">
    <source>
        <dbReference type="Proteomes" id="UP000198984"/>
    </source>
</evidence>
<evidence type="ECO:0000313" key="1">
    <source>
        <dbReference type="EMBL" id="SEK63816.1"/>
    </source>
</evidence>